<keyword evidence="4" id="KW-0547">Nucleotide-binding</keyword>
<evidence type="ECO:0000256" key="6">
    <source>
        <dbReference type="ARBA" id="ARBA00022842"/>
    </source>
</evidence>
<dbReference type="GO" id="GO:0004356">
    <property type="term" value="F:glutamine synthetase activity"/>
    <property type="evidence" value="ECO:0007669"/>
    <property type="project" value="InterPro"/>
</dbReference>
<dbReference type="PANTHER" id="PTHR43785:SF2">
    <property type="entry name" value="TYPE-1 GLUTAMINE SYNTHETASE 1"/>
    <property type="match status" value="1"/>
</dbReference>
<dbReference type="InterPro" id="IPR027303">
    <property type="entry name" value="Gln_synth_gly_rich_site"/>
</dbReference>
<evidence type="ECO:0000313" key="10">
    <source>
        <dbReference type="EMBL" id="KPV42894.1"/>
    </source>
</evidence>
<evidence type="ECO:0000256" key="8">
    <source>
        <dbReference type="RuleBase" id="RU000384"/>
    </source>
</evidence>
<dbReference type="GO" id="GO:0005524">
    <property type="term" value="F:ATP binding"/>
    <property type="evidence" value="ECO:0007669"/>
    <property type="project" value="UniProtKB-KW"/>
</dbReference>
<dbReference type="InterPro" id="IPR014746">
    <property type="entry name" value="Gln_synth/guanido_kin_cat_dom"/>
</dbReference>
<dbReference type="InterPro" id="IPR008146">
    <property type="entry name" value="Gln_synth_cat_dom"/>
</dbReference>
<dbReference type="SMART" id="SM01230">
    <property type="entry name" value="Gln-synt_C"/>
    <property type="match status" value="1"/>
</dbReference>
<evidence type="ECO:0000256" key="4">
    <source>
        <dbReference type="ARBA" id="ARBA00022741"/>
    </source>
</evidence>
<dbReference type="Proteomes" id="UP000050482">
    <property type="component" value="Unassembled WGS sequence"/>
</dbReference>
<dbReference type="PROSITE" id="PS00181">
    <property type="entry name" value="GLNA_ATP"/>
    <property type="match status" value="1"/>
</dbReference>
<dbReference type="OrthoDB" id="9807095at2"/>
<keyword evidence="11" id="KW-1185">Reference proteome</keyword>
<proteinExistence type="inferred from homology"/>
<comment type="cofactor">
    <cofactor evidence="1">
        <name>Mg(2+)</name>
        <dbReference type="ChEBI" id="CHEBI:18420"/>
    </cofactor>
</comment>
<dbReference type="SUPFAM" id="SSF54368">
    <property type="entry name" value="Glutamine synthetase, N-terminal domain"/>
    <property type="match status" value="1"/>
</dbReference>
<sequence length="450" mass="50095">MNMDDVVRQAEEAGVELVEFLFVDNGGTIRGKLTHVDHLRSRMQGGIGLTPAMMAMNMLDQLQPIPEMGPVGEVRLMPDPDSFRVLPYSPKVAVMMCDQISLNHEPWEACPRSFLKSVIRQAEAMGISIMATYEDEFTLARIDDNGQYVPIDEALCFSSIAMDVGNPVILDIMRALKAQGIQPEQYYPELGHGQHELSISPTDLLTAADNQVRYRETVRAVAKQHGMVASFAPKPFANEAGNGAHIHFSLWDREGKKNLFWDPSDNYKLSQTGYQFAAGILRHLPGLVAITCASFNSYRRLNPRSWSSAYTAFGPDNREAAVRIASTFWGNEEKSMNMELKSSDSSANPYLALGATVAAGLDGIRNNWHPGTGVEVDPATLTEREREERGIVRLPSTLREAVDALEADSFFTKTLGDLLTRSYTAVKRSEYAAFSEQDTAFELKHHFYKF</sequence>
<reference evidence="10 11" key="1">
    <citation type="submission" date="2015-09" db="EMBL/GenBank/DDBJ databases">
        <title>Draft genome sequence of Alicyclobacillus ferrooxydans DSM 22381.</title>
        <authorList>
            <person name="Hemp J."/>
        </authorList>
    </citation>
    <scope>NUCLEOTIDE SEQUENCE [LARGE SCALE GENOMIC DNA]</scope>
    <source>
        <strain evidence="10 11">TC-34</strain>
    </source>
</reference>
<comment type="caution">
    <text evidence="10">The sequence shown here is derived from an EMBL/GenBank/DDBJ whole genome shotgun (WGS) entry which is preliminary data.</text>
</comment>
<evidence type="ECO:0000256" key="3">
    <source>
        <dbReference type="ARBA" id="ARBA00022598"/>
    </source>
</evidence>
<dbReference type="RefSeq" id="WP_054970033.1">
    <property type="nucleotide sequence ID" value="NZ_LJCO01000068.1"/>
</dbReference>
<dbReference type="PATRIC" id="fig|471514.4.peg.3351"/>
<dbReference type="Gene3D" id="3.30.590.10">
    <property type="entry name" value="Glutamine synthetase/guanido kinase, catalytic domain"/>
    <property type="match status" value="1"/>
</dbReference>
<keyword evidence="6" id="KW-0460">Magnesium</keyword>
<comment type="similarity">
    <text evidence="2 7 8">Belongs to the glutamine synthetase family.</text>
</comment>
<dbReference type="EMBL" id="LJCO01000068">
    <property type="protein sequence ID" value="KPV42894.1"/>
    <property type="molecule type" value="Genomic_DNA"/>
</dbReference>
<evidence type="ECO:0000259" key="9">
    <source>
        <dbReference type="PROSITE" id="PS51987"/>
    </source>
</evidence>
<dbReference type="InterPro" id="IPR036651">
    <property type="entry name" value="Gln_synt_N_sf"/>
</dbReference>
<dbReference type="Pfam" id="PF16952">
    <property type="entry name" value="Gln-synt_N_2"/>
    <property type="match status" value="1"/>
</dbReference>
<evidence type="ECO:0000256" key="5">
    <source>
        <dbReference type="ARBA" id="ARBA00022840"/>
    </source>
</evidence>
<dbReference type="Gene3D" id="3.10.20.70">
    <property type="entry name" value="Glutamine synthetase, N-terminal domain"/>
    <property type="match status" value="1"/>
</dbReference>
<dbReference type="InterPro" id="IPR008147">
    <property type="entry name" value="Gln_synt_N"/>
</dbReference>
<evidence type="ECO:0000256" key="7">
    <source>
        <dbReference type="PROSITE-ProRule" id="PRU01331"/>
    </source>
</evidence>
<accession>A0A0P9EJ23</accession>
<dbReference type="Pfam" id="PF00120">
    <property type="entry name" value="Gln-synt_C"/>
    <property type="match status" value="1"/>
</dbReference>
<dbReference type="PANTHER" id="PTHR43785">
    <property type="entry name" value="GAMMA-GLUTAMYLPUTRESCINE SYNTHETASE"/>
    <property type="match status" value="1"/>
</dbReference>
<dbReference type="SUPFAM" id="SSF55931">
    <property type="entry name" value="Glutamine synthetase/guanido kinase"/>
    <property type="match status" value="1"/>
</dbReference>
<organism evidence="10 11">
    <name type="scientific">Alicyclobacillus ferrooxydans</name>
    <dbReference type="NCBI Taxonomy" id="471514"/>
    <lineage>
        <taxon>Bacteria</taxon>
        <taxon>Bacillati</taxon>
        <taxon>Bacillota</taxon>
        <taxon>Bacilli</taxon>
        <taxon>Bacillales</taxon>
        <taxon>Alicyclobacillaceae</taxon>
        <taxon>Alicyclobacillus</taxon>
    </lineage>
</organism>
<feature type="domain" description="GS catalytic" evidence="9">
    <location>
        <begin position="111"/>
        <end position="450"/>
    </location>
</feature>
<dbReference type="PROSITE" id="PS51987">
    <property type="entry name" value="GS_CATALYTIC"/>
    <property type="match status" value="1"/>
</dbReference>
<keyword evidence="3 10" id="KW-0436">Ligase</keyword>
<evidence type="ECO:0000313" key="11">
    <source>
        <dbReference type="Proteomes" id="UP000050482"/>
    </source>
</evidence>
<dbReference type="STRING" id="471514.AN477_15280"/>
<keyword evidence="5" id="KW-0067">ATP-binding</keyword>
<name>A0A0P9EJ23_9BACL</name>
<dbReference type="AlphaFoldDB" id="A0A0P9EJ23"/>
<dbReference type="GO" id="GO:0006542">
    <property type="term" value="P:glutamine biosynthetic process"/>
    <property type="evidence" value="ECO:0007669"/>
    <property type="project" value="InterPro"/>
</dbReference>
<gene>
    <name evidence="10" type="ORF">AN477_15280</name>
</gene>
<evidence type="ECO:0000256" key="2">
    <source>
        <dbReference type="ARBA" id="ARBA00009897"/>
    </source>
</evidence>
<evidence type="ECO:0000256" key="1">
    <source>
        <dbReference type="ARBA" id="ARBA00001946"/>
    </source>
</evidence>
<protein>
    <submittedName>
        <fullName evidence="10">Glutamate--ammonia ligase</fullName>
    </submittedName>
</protein>